<dbReference type="PANTHER" id="PTHR39175:SF1">
    <property type="entry name" value="FAMILY PROTEIN, PUTATIVE (AFU_ORTHOLOGUE AFUA_3G15060)-RELATED"/>
    <property type="match status" value="1"/>
</dbReference>
<dbReference type="Pfam" id="PF00903">
    <property type="entry name" value="Glyoxalase"/>
    <property type="match status" value="1"/>
</dbReference>
<proteinExistence type="predicted"/>
<dbReference type="SUPFAM" id="SSF54593">
    <property type="entry name" value="Glyoxalase/Bleomycin resistance protein/Dihydroxybiphenyl dioxygenase"/>
    <property type="match status" value="1"/>
</dbReference>
<reference evidence="2" key="1">
    <citation type="submission" date="2020-02" db="EMBL/GenBank/DDBJ databases">
        <authorList>
            <person name="Meier V. D."/>
        </authorList>
    </citation>
    <scope>NUCLEOTIDE SEQUENCE</scope>
    <source>
        <strain evidence="2">AVDCRST_MAG89</strain>
    </source>
</reference>
<dbReference type="AlphaFoldDB" id="A0A6J4KVY0"/>
<dbReference type="InterPro" id="IPR037523">
    <property type="entry name" value="VOC_core"/>
</dbReference>
<dbReference type="PROSITE" id="PS51819">
    <property type="entry name" value="VOC"/>
    <property type="match status" value="1"/>
</dbReference>
<sequence>MAYLALDHVQIAMPPGREEEARGFYRGVLGLDEVPKPAPMRASGGAWFRSGGVELHLGVERDFAPARKAHPALRVDDLDELAARCEAAGFAAQWDDRYPGVRHFYVHDPFGNRIEILQPD</sequence>
<accession>A0A6J4KVY0</accession>
<dbReference type="PANTHER" id="PTHR39175">
    <property type="entry name" value="FAMILY PROTEIN, PUTATIVE (AFU_ORTHOLOGUE AFUA_3G15060)-RELATED"/>
    <property type="match status" value="1"/>
</dbReference>
<dbReference type="InterPro" id="IPR029068">
    <property type="entry name" value="Glyas_Bleomycin-R_OHBP_Dase"/>
</dbReference>
<evidence type="ECO:0000313" key="2">
    <source>
        <dbReference type="EMBL" id="CAA9314765.1"/>
    </source>
</evidence>
<dbReference type="EMBL" id="CADCTV010000297">
    <property type="protein sequence ID" value="CAA9314765.1"/>
    <property type="molecule type" value="Genomic_DNA"/>
</dbReference>
<protein>
    <recommendedName>
        <fullName evidence="1">VOC domain-containing protein</fullName>
    </recommendedName>
</protein>
<feature type="domain" description="VOC" evidence="1">
    <location>
        <begin position="5"/>
        <end position="119"/>
    </location>
</feature>
<dbReference type="Gene3D" id="3.10.180.10">
    <property type="entry name" value="2,3-Dihydroxybiphenyl 1,2-Dioxygenase, domain 1"/>
    <property type="match status" value="1"/>
</dbReference>
<dbReference type="InterPro" id="IPR004360">
    <property type="entry name" value="Glyas_Fos-R_dOase_dom"/>
</dbReference>
<organism evidence="2">
    <name type="scientific">uncultured Gemmatimonadota bacterium</name>
    <dbReference type="NCBI Taxonomy" id="203437"/>
    <lineage>
        <taxon>Bacteria</taxon>
        <taxon>Pseudomonadati</taxon>
        <taxon>Gemmatimonadota</taxon>
        <taxon>environmental samples</taxon>
    </lineage>
</organism>
<evidence type="ECO:0000259" key="1">
    <source>
        <dbReference type="PROSITE" id="PS51819"/>
    </source>
</evidence>
<name>A0A6J4KVY0_9BACT</name>
<gene>
    <name evidence="2" type="ORF">AVDCRST_MAG89-1345</name>
</gene>